<dbReference type="Pfam" id="PF00361">
    <property type="entry name" value="Proton_antipo_M"/>
    <property type="match status" value="1"/>
</dbReference>
<keyword evidence="13 17" id="KW-0830">Ubiquinone</keyword>
<dbReference type="GO" id="GO:0008137">
    <property type="term" value="F:NADH dehydrogenase (ubiquinone) activity"/>
    <property type="evidence" value="ECO:0007669"/>
    <property type="project" value="UniProtKB-EC"/>
</dbReference>
<keyword evidence="6 17" id="KW-0679">Respiratory chain</keyword>
<keyword evidence="7 17" id="KW-0812">Transmembrane</keyword>
<evidence type="ECO:0000259" key="18">
    <source>
        <dbReference type="Pfam" id="PF00361"/>
    </source>
</evidence>
<keyword evidence="12 17" id="KW-0520">NAD</keyword>
<dbReference type="GO" id="GO:0006120">
    <property type="term" value="P:mitochondrial electron transport, NADH to ubiquinone"/>
    <property type="evidence" value="ECO:0007669"/>
    <property type="project" value="InterPro"/>
</dbReference>
<dbReference type="InterPro" id="IPR003917">
    <property type="entry name" value="NADH_UbQ_OxRdtase_chain2"/>
</dbReference>
<evidence type="ECO:0000256" key="12">
    <source>
        <dbReference type="ARBA" id="ARBA00023027"/>
    </source>
</evidence>
<evidence type="ECO:0000313" key="20">
    <source>
        <dbReference type="EMBL" id="ABU41754.1"/>
    </source>
</evidence>
<name>A7XQF7_9SAUR</name>
<comment type="function">
    <text evidence="17">Core subunit of the mitochondrial membrane respiratory chain NADH dehydrogenase (Complex I) which catalyzes electron transfer from NADH through the respiratory chain, using ubiquinone as an electron acceptor. Essential for the catalytic activity and assembly of complex I.</text>
</comment>
<dbReference type="PANTHER" id="PTHR46552:SF1">
    <property type="entry name" value="NADH-UBIQUINONE OXIDOREDUCTASE CHAIN 2"/>
    <property type="match status" value="1"/>
</dbReference>
<geneLocation type="mitochondrion" evidence="20"/>
<feature type="domain" description="NADH dehydrogenase subunit 2 C-terminal" evidence="19">
    <location>
        <begin position="291"/>
        <end position="343"/>
    </location>
</feature>
<keyword evidence="8 17" id="KW-0999">Mitochondrion inner membrane</keyword>
<keyword evidence="10 17" id="KW-0249">Electron transport</keyword>
<evidence type="ECO:0000256" key="4">
    <source>
        <dbReference type="ARBA" id="ARBA00021008"/>
    </source>
</evidence>
<evidence type="ECO:0000256" key="9">
    <source>
        <dbReference type="ARBA" id="ARBA00022967"/>
    </source>
</evidence>
<dbReference type="PRINTS" id="PR01436">
    <property type="entry name" value="NADHDHGNASE2"/>
</dbReference>
<dbReference type="AlphaFoldDB" id="A7XQF7"/>
<evidence type="ECO:0000256" key="15">
    <source>
        <dbReference type="ARBA" id="ARBA00023136"/>
    </source>
</evidence>
<proteinExistence type="inferred from homology"/>
<dbReference type="GO" id="GO:0005743">
    <property type="term" value="C:mitochondrial inner membrane"/>
    <property type="evidence" value="ECO:0007669"/>
    <property type="project" value="UniProtKB-SubCell"/>
</dbReference>
<feature type="transmembrane region" description="Helical" evidence="17">
    <location>
        <begin position="27"/>
        <end position="45"/>
    </location>
</feature>
<feature type="transmembrane region" description="Helical" evidence="17">
    <location>
        <begin position="178"/>
        <end position="196"/>
    </location>
</feature>
<keyword evidence="14 17" id="KW-0496">Mitochondrion</keyword>
<evidence type="ECO:0000256" key="13">
    <source>
        <dbReference type="ARBA" id="ARBA00023075"/>
    </source>
</evidence>
<feature type="transmembrane region" description="Helical" evidence="17">
    <location>
        <begin position="127"/>
        <end position="146"/>
    </location>
</feature>
<evidence type="ECO:0000256" key="7">
    <source>
        <dbReference type="ARBA" id="ARBA00022692"/>
    </source>
</evidence>
<feature type="domain" description="NADH:quinone oxidoreductase/Mrp antiporter transmembrane" evidence="18">
    <location>
        <begin position="23"/>
        <end position="281"/>
    </location>
</feature>
<dbReference type="PANTHER" id="PTHR46552">
    <property type="entry name" value="NADH-UBIQUINONE OXIDOREDUCTASE CHAIN 2"/>
    <property type="match status" value="1"/>
</dbReference>
<protein>
    <recommendedName>
        <fullName evidence="4 17">NADH-ubiquinone oxidoreductase chain 2</fullName>
        <ecNumber evidence="3 17">7.1.1.2</ecNumber>
    </recommendedName>
</protein>
<dbReference type="InterPro" id="IPR050175">
    <property type="entry name" value="Complex_I_Subunit_2"/>
</dbReference>
<feature type="transmembrane region" description="Helical" evidence="17">
    <location>
        <begin position="233"/>
        <end position="254"/>
    </location>
</feature>
<comment type="subcellular location">
    <subcellularLocation>
        <location evidence="1 17">Mitochondrion inner membrane</location>
        <topology evidence="1 17">Multi-pass membrane protein</topology>
    </subcellularLocation>
</comment>
<keyword evidence="15 17" id="KW-0472">Membrane</keyword>
<evidence type="ECO:0000256" key="3">
    <source>
        <dbReference type="ARBA" id="ARBA00012944"/>
    </source>
</evidence>
<evidence type="ECO:0000259" key="19">
    <source>
        <dbReference type="Pfam" id="PF06444"/>
    </source>
</evidence>
<keyword evidence="11 17" id="KW-1133">Transmembrane helix</keyword>
<dbReference type="EMBL" id="EF536210">
    <property type="protein sequence ID" value="ABU41754.1"/>
    <property type="molecule type" value="Genomic_DNA"/>
</dbReference>
<feature type="transmembrane region" description="Helical" evidence="17">
    <location>
        <begin position="96"/>
        <end position="115"/>
    </location>
</feature>
<sequence>MGSMVFTLLVAGLSTSTIITMSSHHWLLAWLGLELNTLCMLPLIFKKRHPRATEATTKYFLMQATAAAIILLASTLNAWQTGQWNIMNTNSNMPIALLYASLALKLGLAPAHLWYIEVLQGTTTSTALIITTWQKIAPLTLIYMLHSHMHTNILLCLGLLSTLTGAWTGLNQTQVRKVLAASSIAHVGWIVTALALQQTLATVTLIIYITMTTSIFMTFIFSSTKTLQDMGTAWSTTPPLLASALMTLMSLGGLPPLTGFLPKWLILKELTTSGFTPLSTALALSSLPAIYFYIRMAYITMLTTPPNTTNTEQKWRFKSPNHMIAPLSLMLSMIMLPLTPLLYMTV</sequence>
<feature type="transmembrane region" description="Helical" evidence="17">
    <location>
        <begin position="152"/>
        <end position="171"/>
    </location>
</feature>
<evidence type="ECO:0000256" key="17">
    <source>
        <dbReference type="RuleBase" id="RU003403"/>
    </source>
</evidence>
<evidence type="ECO:0000256" key="1">
    <source>
        <dbReference type="ARBA" id="ARBA00004448"/>
    </source>
</evidence>
<feature type="transmembrane region" description="Helical" evidence="17">
    <location>
        <begin position="202"/>
        <end position="221"/>
    </location>
</feature>
<dbReference type="InterPro" id="IPR001750">
    <property type="entry name" value="ND/Mrp_TM"/>
</dbReference>
<dbReference type="EC" id="7.1.1.2" evidence="3 17"/>
<organism evidence="20">
    <name type="scientific">Paroedura bastardi</name>
    <dbReference type="NCBI Taxonomy" id="460137"/>
    <lineage>
        <taxon>Eukaryota</taxon>
        <taxon>Metazoa</taxon>
        <taxon>Chordata</taxon>
        <taxon>Craniata</taxon>
        <taxon>Vertebrata</taxon>
        <taxon>Euteleostomi</taxon>
        <taxon>Lepidosauria</taxon>
        <taxon>Squamata</taxon>
        <taxon>Bifurcata</taxon>
        <taxon>Gekkota</taxon>
        <taxon>Gekkonidae</taxon>
        <taxon>Gekkoninae</taxon>
        <taxon>Paroedura</taxon>
    </lineage>
</organism>
<keyword evidence="5" id="KW-0813">Transport</keyword>
<evidence type="ECO:0000256" key="8">
    <source>
        <dbReference type="ARBA" id="ARBA00022792"/>
    </source>
</evidence>
<accession>A7XQF7</accession>
<keyword evidence="9 17" id="KW-1278">Translocase</keyword>
<comment type="catalytic activity">
    <reaction evidence="16 17">
        <text>a ubiquinone + NADH + 5 H(+)(in) = a ubiquinol + NAD(+) + 4 H(+)(out)</text>
        <dbReference type="Rhea" id="RHEA:29091"/>
        <dbReference type="Rhea" id="RHEA-COMP:9565"/>
        <dbReference type="Rhea" id="RHEA-COMP:9566"/>
        <dbReference type="ChEBI" id="CHEBI:15378"/>
        <dbReference type="ChEBI" id="CHEBI:16389"/>
        <dbReference type="ChEBI" id="CHEBI:17976"/>
        <dbReference type="ChEBI" id="CHEBI:57540"/>
        <dbReference type="ChEBI" id="CHEBI:57945"/>
        <dbReference type="EC" id="7.1.1.2"/>
    </reaction>
</comment>
<feature type="transmembrane region" description="Helical" evidence="17">
    <location>
        <begin position="57"/>
        <end position="76"/>
    </location>
</feature>
<feature type="transmembrane region" description="Helical" evidence="17">
    <location>
        <begin position="323"/>
        <end position="343"/>
    </location>
</feature>
<evidence type="ECO:0000256" key="14">
    <source>
        <dbReference type="ARBA" id="ARBA00023128"/>
    </source>
</evidence>
<dbReference type="InterPro" id="IPR010933">
    <property type="entry name" value="NADH_DH_su2_C"/>
</dbReference>
<evidence type="ECO:0000256" key="10">
    <source>
        <dbReference type="ARBA" id="ARBA00022982"/>
    </source>
</evidence>
<gene>
    <name evidence="20" type="primary">ND2</name>
</gene>
<feature type="transmembrane region" description="Helical" evidence="17">
    <location>
        <begin position="274"/>
        <end position="294"/>
    </location>
</feature>
<dbReference type="Pfam" id="PF06444">
    <property type="entry name" value="NADH_dehy_S2_C"/>
    <property type="match status" value="1"/>
</dbReference>
<evidence type="ECO:0000256" key="11">
    <source>
        <dbReference type="ARBA" id="ARBA00022989"/>
    </source>
</evidence>
<comment type="similarity">
    <text evidence="2 17">Belongs to the complex I subunit 2 family.</text>
</comment>
<evidence type="ECO:0000256" key="6">
    <source>
        <dbReference type="ARBA" id="ARBA00022660"/>
    </source>
</evidence>
<reference evidence="20" key="1">
    <citation type="journal article" date="2008" name="Mol. Phylogenet. Evol.">
        <title>Molecular phylogenetic relationships among species of the Malagasy-Comoran gecko genus Paroedura (Squamata: Gekkonidae).</title>
        <authorList>
            <person name="Jackman T.R."/>
            <person name="Bauer A.M."/>
            <person name="Greenbaum E."/>
            <person name="Glaw F."/>
            <person name="Vences M."/>
        </authorList>
    </citation>
    <scope>NUCLEOTIDE SEQUENCE</scope>
</reference>
<evidence type="ECO:0000256" key="2">
    <source>
        <dbReference type="ARBA" id="ARBA00007012"/>
    </source>
</evidence>
<evidence type="ECO:0000256" key="5">
    <source>
        <dbReference type="ARBA" id="ARBA00022448"/>
    </source>
</evidence>
<evidence type="ECO:0000256" key="16">
    <source>
        <dbReference type="ARBA" id="ARBA00049551"/>
    </source>
</evidence>